<dbReference type="SUPFAM" id="SSF63712">
    <property type="entry name" value="Nicotinic receptor ligand binding domain-like"/>
    <property type="match status" value="2"/>
</dbReference>
<evidence type="ECO:0000256" key="12">
    <source>
        <dbReference type="ARBA" id="ARBA00023286"/>
    </source>
</evidence>
<evidence type="ECO:0000256" key="9">
    <source>
        <dbReference type="ARBA" id="ARBA00023157"/>
    </source>
</evidence>
<protein>
    <submittedName>
        <fullName evidence="19 20">Uncharacterized protein</fullName>
    </submittedName>
</protein>
<dbReference type="CDD" id="cd18997">
    <property type="entry name" value="LGIC_ECD_nAChR"/>
    <property type="match status" value="1"/>
</dbReference>
<keyword evidence="2 15" id="KW-0813">Transport</keyword>
<dbReference type="CDD" id="cd19051">
    <property type="entry name" value="LGIC_TM_cation"/>
    <property type="match status" value="1"/>
</dbReference>
<evidence type="ECO:0000313" key="21">
    <source>
        <dbReference type="Proteomes" id="UP000014760"/>
    </source>
</evidence>
<dbReference type="OrthoDB" id="5975154at2759"/>
<evidence type="ECO:0000256" key="3">
    <source>
        <dbReference type="ARBA" id="ARBA00022475"/>
    </source>
</evidence>
<dbReference type="EMBL" id="KB312450">
    <property type="protein sequence ID" value="ELT87200.1"/>
    <property type="molecule type" value="Genomic_DNA"/>
</dbReference>
<sequence length="657" mass="74845">MAWTEGGWLFGLFVFVSFNGPARQLEKGEAMREGEEGGGEWGSEQGPNEKRLLKDIFSRNNYNRLERPVYNESKPLDIQFGLVLQQIIDVDEKNQILTTNIWLNLDEKNQILQTNIWLRLIWHDYNMEWNETEYGGIKSIRIPPHLMWKPDILMYNSADEDIDSTYPTNVVVSSDGNCLWVPPGLFLSTCKIDITWFPFDDQKCSLKFGSWTYDGSAINLTLQGDGGDISSFIPNGEWELIEAPGVRTISKYDCCPEEYIDINFTVAIRRRKLYYVFNLVVPCLMLNLLSLVVFTMPPDAGEKVTCGMPGERNVNQYECCPEQYIDITFTIHIRRRTLYFGFNLIIPCVLISSMALLTFMLPPDAGEKISLDDIITTPKITNGVTILLSLTVFLLLVAETMPPTSDAVPLIGMYFACIMLMCSLSVVFTVLVLNFHHRTPDTHQMPRWVKRGICEWLAWLLRVQRPGSTVPKKRRTSSLRMRDLELSERCSKSLLANVLDLDDDFRGIAAAQSHNSNHNHTSSNRSTEYCNNAPPPSYGLVSEREQQGSTLKDILSELKYISAKKREDDEFADVCNDWKFAAIVVDRFCLWMFTVFTIVSTCAILFSAPHDFGFPAYPPDFRISDLGLDIHASLVNNHKTTEKPGTEMDSKYYATLL</sequence>
<dbReference type="Pfam" id="PF02931">
    <property type="entry name" value="Neur_chan_LBD"/>
    <property type="match status" value="1"/>
</dbReference>
<dbReference type="PANTHER" id="PTHR18945">
    <property type="entry name" value="NEUROTRANSMITTER GATED ION CHANNEL"/>
    <property type="match status" value="1"/>
</dbReference>
<dbReference type="InterPro" id="IPR036734">
    <property type="entry name" value="Neur_chan_lig-bd_sf"/>
</dbReference>
<keyword evidence="12" id="KW-1071">Ligand-gated ion channel</keyword>
<evidence type="ECO:0000256" key="11">
    <source>
        <dbReference type="ARBA" id="ARBA00023180"/>
    </source>
</evidence>
<dbReference type="Pfam" id="PF02932">
    <property type="entry name" value="Neur_chan_memb"/>
    <property type="match status" value="1"/>
</dbReference>
<reference evidence="20" key="3">
    <citation type="submission" date="2015-06" db="UniProtKB">
        <authorList>
            <consortium name="EnsemblMetazoa"/>
        </authorList>
    </citation>
    <scope>IDENTIFICATION</scope>
</reference>
<organism evidence="19">
    <name type="scientific">Capitella teleta</name>
    <name type="common">Polychaete worm</name>
    <dbReference type="NCBI Taxonomy" id="283909"/>
    <lineage>
        <taxon>Eukaryota</taxon>
        <taxon>Metazoa</taxon>
        <taxon>Spiralia</taxon>
        <taxon>Lophotrochozoa</taxon>
        <taxon>Annelida</taxon>
        <taxon>Polychaeta</taxon>
        <taxon>Sedentaria</taxon>
        <taxon>Scolecida</taxon>
        <taxon>Capitellidae</taxon>
        <taxon>Capitella</taxon>
    </lineage>
</organism>
<evidence type="ECO:0000256" key="2">
    <source>
        <dbReference type="ARBA" id="ARBA00022448"/>
    </source>
</evidence>
<evidence type="ECO:0000256" key="5">
    <source>
        <dbReference type="ARBA" id="ARBA00022989"/>
    </source>
</evidence>
<keyword evidence="9" id="KW-1015">Disulfide bond</keyword>
<evidence type="ECO:0000256" key="16">
    <source>
        <dbReference type="SAM" id="MobiDB-lite"/>
    </source>
</evidence>
<keyword evidence="7 15" id="KW-0406">Ion transport</keyword>
<dbReference type="HOGENOM" id="CLU_018074_0_3_1"/>
<feature type="region of interest" description="Disordered" evidence="16">
    <location>
        <begin position="27"/>
        <end position="47"/>
    </location>
</feature>
<evidence type="ECO:0000256" key="15">
    <source>
        <dbReference type="RuleBase" id="RU000687"/>
    </source>
</evidence>
<evidence type="ECO:0000256" key="14">
    <source>
        <dbReference type="ARBA" id="ARBA00034099"/>
    </source>
</evidence>
<feature type="domain" description="Neurotransmitter-gated ion-channel transmembrane" evidence="18">
    <location>
        <begin position="344"/>
        <end position="604"/>
    </location>
</feature>
<keyword evidence="8 15" id="KW-0472">Membrane</keyword>
<evidence type="ECO:0000256" key="1">
    <source>
        <dbReference type="ARBA" id="ARBA00009237"/>
    </source>
</evidence>
<feature type="transmembrane region" description="Helical" evidence="15">
    <location>
        <begin position="6"/>
        <end position="22"/>
    </location>
</feature>
<keyword evidence="3" id="KW-1003">Cell membrane</keyword>
<evidence type="ECO:0000256" key="4">
    <source>
        <dbReference type="ARBA" id="ARBA00022692"/>
    </source>
</evidence>
<feature type="transmembrane region" description="Helical" evidence="15">
    <location>
        <begin position="338"/>
        <end position="359"/>
    </location>
</feature>
<evidence type="ECO:0000259" key="17">
    <source>
        <dbReference type="Pfam" id="PF02931"/>
    </source>
</evidence>
<keyword evidence="4 15" id="KW-0812">Transmembrane</keyword>
<dbReference type="STRING" id="283909.R7T751"/>
<dbReference type="GO" id="GO:0045211">
    <property type="term" value="C:postsynaptic membrane"/>
    <property type="evidence" value="ECO:0007669"/>
    <property type="project" value="InterPro"/>
</dbReference>
<dbReference type="EnsemblMetazoa" id="CapteT221893">
    <property type="protein sequence ID" value="CapteP221893"/>
    <property type="gene ID" value="CapteG221893"/>
</dbReference>
<dbReference type="InterPro" id="IPR006202">
    <property type="entry name" value="Neur_chan_lig-bd"/>
</dbReference>
<dbReference type="SUPFAM" id="SSF90112">
    <property type="entry name" value="Neurotransmitter-gated ion-channel transmembrane pore"/>
    <property type="match status" value="2"/>
</dbReference>
<dbReference type="FunFam" id="2.70.170.10:FF:000016">
    <property type="entry name" value="Nicotinic acetylcholine receptor subunit"/>
    <property type="match status" value="1"/>
</dbReference>
<dbReference type="InterPro" id="IPR038050">
    <property type="entry name" value="Neuro_actylchol_rec"/>
</dbReference>
<comment type="subcellular location">
    <subcellularLocation>
        <location evidence="14">Synaptic cell membrane</location>
        <topology evidence="14">Multi-pass membrane protein</topology>
    </subcellularLocation>
</comment>
<dbReference type="InterPro" id="IPR006201">
    <property type="entry name" value="Neur_channel"/>
</dbReference>
<dbReference type="GO" id="GO:0022848">
    <property type="term" value="F:acetylcholine-gated monoatomic cation-selective channel activity"/>
    <property type="evidence" value="ECO:0007669"/>
    <property type="project" value="InterPro"/>
</dbReference>
<proteinExistence type="inferred from homology"/>
<evidence type="ECO:0000259" key="18">
    <source>
        <dbReference type="Pfam" id="PF02932"/>
    </source>
</evidence>
<dbReference type="InterPro" id="IPR036719">
    <property type="entry name" value="Neuro-gated_channel_TM_sf"/>
</dbReference>
<dbReference type="PROSITE" id="PS00236">
    <property type="entry name" value="NEUROTR_ION_CHANNEL"/>
    <property type="match status" value="1"/>
</dbReference>
<feature type="transmembrane region" description="Helical" evidence="15">
    <location>
        <begin position="380"/>
        <end position="398"/>
    </location>
</feature>
<comment type="similarity">
    <text evidence="1">Belongs to the ligand-gated ion channel (TC 1.A.9) family. Acetylcholine receptor (TC 1.A.9.1) subfamily.</text>
</comment>
<dbReference type="FunCoup" id="R7T751">
    <property type="interactions" value="186"/>
</dbReference>
<comment type="caution">
    <text evidence="15">Lacks conserved residue(s) required for the propagation of feature annotation.</text>
</comment>
<dbReference type="PRINTS" id="PR00254">
    <property type="entry name" value="NICOTINICR"/>
</dbReference>
<feature type="domain" description="Neurotransmitter-gated ion-channel ligand-binding" evidence="17">
    <location>
        <begin position="104"/>
        <end position="271"/>
    </location>
</feature>
<dbReference type="InterPro" id="IPR002394">
    <property type="entry name" value="Nicotinic_acetylcholine_rcpt"/>
</dbReference>
<dbReference type="AlphaFoldDB" id="R7T751"/>
<dbReference type="InterPro" id="IPR018000">
    <property type="entry name" value="Neurotransmitter_ion_chnl_CS"/>
</dbReference>
<feature type="transmembrane region" description="Helical" evidence="15">
    <location>
        <begin position="588"/>
        <end position="608"/>
    </location>
</feature>
<keyword evidence="10" id="KW-0675">Receptor</keyword>
<keyword evidence="5 15" id="KW-1133">Transmembrane helix</keyword>
<accession>R7T751</accession>
<reference evidence="19 21" key="2">
    <citation type="journal article" date="2013" name="Nature">
        <title>Insights into bilaterian evolution from three spiralian genomes.</title>
        <authorList>
            <person name="Simakov O."/>
            <person name="Marletaz F."/>
            <person name="Cho S.J."/>
            <person name="Edsinger-Gonzales E."/>
            <person name="Havlak P."/>
            <person name="Hellsten U."/>
            <person name="Kuo D.H."/>
            <person name="Larsson T."/>
            <person name="Lv J."/>
            <person name="Arendt D."/>
            <person name="Savage R."/>
            <person name="Osoegawa K."/>
            <person name="de Jong P."/>
            <person name="Grimwood J."/>
            <person name="Chapman J.A."/>
            <person name="Shapiro H."/>
            <person name="Aerts A."/>
            <person name="Otillar R.P."/>
            <person name="Terry A.Y."/>
            <person name="Boore J.L."/>
            <person name="Grigoriev I.V."/>
            <person name="Lindberg D.R."/>
            <person name="Seaver E.C."/>
            <person name="Weisblat D.A."/>
            <person name="Putnam N.H."/>
            <person name="Rokhsar D.S."/>
        </authorList>
    </citation>
    <scope>NUCLEOTIDE SEQUENCE</scope>
    <source>
        <strain evidence="19 21">I ESC-2004</strain>
    </source>
</reference>
<evidence type="ECO:0000256" key="13">
    <source>
        <dbReference type="ARBA" id="ARBA00023303"/>
    </source>
</evidence>
<dbReference type="GO" id="GO:0004888">
    <property type="term" value="F:transmembrane signaling receptor activity"/>
    <property type="evidence" value="ECO:0007669"/>
    <property type="project" value="InterPro"/>
</dbReference>
<dbReference type="InterPro" id="IPR006029">
    <property type="entry name" value="Neurotrans-gated_channel_TM"/>
</dbReference>
<keyword evidence="6" id="KW-0770">Synapse</keyword>
<dbReference type="FunFam" id="1.20.58.390:FF:000073">
    <property type="entry name" value="Neuronal acetylcholine receptor subunit alpha-9-II"/>
    <property type="match status" value="1"/>
</dbReference>
<name>R7T751_CAPTE</name>
<reference evidence="21" key="1">
    <citation type="submission" date="2012-12" db="EMBL/GenBank/DDBJ databases">
        <authorList>
            <person name="Hellsten U."/>
            <person name="Grimwood J."/>
            <person name="Chapman J.A."/>
            <person name="Shapiro H."/>
            <person name="Aerts A."/>
            <person name="Otillar R.P."/>
            <person name="Terry A.Y."/>
            <person name="Boore J.L."/>
            <person name="Simakov O."/>
            <person name="Marletaz F."/>
            <person name="Cho S.-J."/>
            <person name="Edsinger-Gonzales E."/>
            <person name="Havlak P."/>
            <person name="Kuo D.-H."/>
            <person name="Larsson T."/>
            <person name="Lv J."/>
            <person name="Arendt D."/>
            <person name="Savage R."/>
            <person name="Osoegawa K."/>
            <person name="de Jong P."/>
            <person name="Lindberg D.R."/>
            <person name="Seaver E.C."/>
            <person name="Weisblat D.A."/>
            <person name="Putnam N.H."/>
            <person name="Grigoriev I.V."/>
            <person name="Rokhsar D.S."/>
        </authorList>
    </citation>
    <scope>NUCLEOTIDE SEQUENCE</scope>
    <source>
        <strain evidence="21">I ESC-2004</strain>
    </source>
</reference>
<keyword evidence="21" id="KW-1185">Reference proteome</keyword>
<evidence type="ECO:0000313" key="19">
    <source>
        <dbReference type="EMBL" id="ELT87200.1"/>
    </source>
</evidence>
<dbReference type="EMBL" id="AMQN01003671">
    <property type="status" value="NOT_ANNOTATED_CDS"/>
    <property type="molecule type" value="Genomic_DNA"/>
</dbReference>
<evidence type="ECO:0000256" key="8">
    <source>
        <dbReference type="ARBA" id="ARBA00023136"/>
    </source>
</evidence>
<dbReference type="OMA" id="PWILCMS"/>
<keyword evidence="11" id="KW-0325">Glycoprotein</keyword>
<evidence type="ECO:0000256" key="10">
    <source>
        <dbReference type="ARBA" id="ARBA00023170"/>
    </source>
</evidence>
<evidence type="ECO:0000313" key="20">
    <source>
        <dbReference type="EnsemblMetazoa" id="CapteP221893"/>
    </source>
</evidence>
<feature type="transmembrane region" description="Helical" evidence="15">
    <location>
        <begin position="410"/>
        <end position="435"/>
    </location>
</feature>
<dbReference type="Proteomes" id="UP000014760">
    <property type="component" value="Unassembled WGS sequence"/>
</dbReference>
<dbReference type="PRINTS" id="PR00252">
    <property type="entry name" value="NRIONCHANNEL"/>
</dbReference>
<dbReference type="Gene3D" id="1.20.58.390">
    <property type="entry name" value="Neurotransmitter-gated ion-channel transmembrane domain"/>
    <property type="match status" value="3"/>
</dbReference>
<evidence type="ECO:0000256" key="7">
    <source>
        <dbReference type="ARBA" id="ARBA00023065"/>
    </source>
</evidence>
<keyword evidence="13 15" id="KW-0407">Ion channel</keyword>
<dbReference type="Gene3D" id="2.70.170.10">
    <property type="entry name" value="Neurotransmitter-gated ion-channel ligand-binding domain"/>
    <property type="match status" value="2"/>
</dbReference>
<feature type="transmembrane region" description="Helical" evidence="15">
    <location>
        <begin position="273"/>
        <end position="294"/>
    </location>
</feature>
<evidence type="ECO:0000256" key="6">
    <source>
        <dbReference type="ARBA" id="ARBA00023018"/>
    </source>
</evidence>
<gene>
    <name evidence="19" type="ORF">CAPTEDRAFT_221893</name>
</gene>